<keyword evidence="4" id="KW-1185">Reference proteome</keyword>
<dbReference type="Proteomes" id="UP000825434">
    <property type="component" value="Chromosome 3"/>
</dbReference>
<dbReference type="EMBL" id="CP076663">
    <property type="protein sequence ID" value="QWU88498.1"/>
    <property type="molecule type" value="Genomic_DNA"/>
</dbReference>
<accession>A0ABX8IB14</accession>
<dbReference type="InterPro" id="IPR013078">
    <property type="entry name" value="His_Pase_superF_clade-1"/>
</dbReference>
<evidence type="ECO:0000259" key="2">
    <source>
        <dbReference type="PROSITE" id="PS51186"/>
    </source>
</evidence>
<dbReference type="Gene3D" id="3.40.630.30">
    <property type="match status" value="1"/>
</dbReference>
<evidence type="ECO:0000313" key="3">
    <source>
        <dbReference type="EMBL" id="QWU88498.1"/>
    </source>
</evidence>
<feature type="domain" description="N-acetyltransferase" evidence="2">
    <location>
        <begin position="17"/>
        <end position="199"/>
    </location>
</feature>
<dbReference type="SUPFAM" id="SSF55729">
    <property type="entry name" value="Acyl-CoA N-acyltransferases (Nat)"/>
    <property type="match status" value="1"/>
</dbReference>
<dbReference type="InterPro" id="IPR051695">
    <property type="entry name" value="Phosphoglycerate_Mutase"/>
</dbReference>
<dbReference type="CDD" id="cd07067">
    <property type="entry name" value="HP_PGM_like"/>
    <property type="match status" value="1"/>
</dbReference>
<name>A0ABX8IB14_9ASCO</name>
<dbReference type="Gene3D" id="3.40.50.1240">
    <property type="entry name" value="Phosphoglycerate mutase-like"/>
    <property type="match status" value="1"/>
</dbReference>
<reference evidence="3 4" key="1">
    <citation type="submission" date="2021-06" db="EMBL/GenBank/DDBJ databases">
        <title>Candida outbreak in Lebanon.</title>
        <authorList>
            <person name="Finianos M."/>
        </authorList>
    </citation>
    <scope>NUCLEOTIDE SEQUENCE [LARGE SCALE GENOMIC DNA]</scope>
    <source>
        <strain evidence="3">CA3LBN</strain>
    </source>
</reference>
<dbReference type="Pfam" id="PF00300">
    <property type="entry name" value="His_Phos_1"/>
    <property type="match status" value="1"/>
</dbReference>
<keyword evidence="1" id="KW-0378">Hydrolase</keyword>
<dbReference type="PANTHER" id="PTHR46517">
    <property type="entry name" value="FRUCTOSE-2,6-BISPHOSPHATASE TIGAR"/>
    <property type="match status" value="1"/>
</dbReference>
<dbReference type="InterPro" id="IPR000182">
    <property type="entry name" value="GNAT_dom"/>
</dbReference>
<proteinExistence type="predicted"/>
<dbReference type="CDD" id="cd04301">
    <property type="entry name" value="NAT_SF"/>
    <property type="match status" value="1"/>
</dbReference>
<dbReference type="PANTHER" id="PTHR46517:SF1">
    <property type="entry name" value="FRUCTOSE-2,6-BISPHOSPHATASE TIGAR"/>
    <property type="match status" value="1"/>
</dbReference>
<sequence>MSFSIRPIEAGDKASWKALWNAPEDSYLKFYNALDRVTDEATETTFNRFLDENEPVYSAVAVDDTGKIIGFINYLTHRNTWTVENALYLNDLYVSSASRLKGVGRALIEFGYKEADRLNCPKCYWSTQFENHRAQLLYTKVETKPNEDPSKVRIFVVRHGRTEYNSKKVIQGHLDIDIDETGKEQAAKVAHYLEDYKFDYCVTSDLCRCISTIKDILQNNPHLTKDLVRVTPNMRERMMGPVQGMNIVDAKEKYGTQFKQMGEKEHELRCRVQEEWDLLVKKAEAEDYTNVLVCTHGGVITSFSNHLYNAKGYSLGEGLKEENLKVPFNTSITVVDVDKSTKEGIIQKFGVTEHLGGHFEVKNQDLR</sequence>
<protein>
    <recommendedName>
        <fullName evidence="2">N-acetyltransferase domain-containing protein</fullName>
    </recommendedName>
</protein>
<dbReference type="PROSITE" id="PS51186">
    <property type="entry name" value="GNAT"/>
    <property type="match status" value="1"/>
</dbReference>
<dbReference type="Pfam" id="PF00583">
    <property type="entry name" value="Acetyltransf_1"/>
    <property type="match status" value="1"/>
</dbReference>
<dbReference type="InterPro" id="IPR029033">
    <property type="entry name" value="His_PPase_superfam"/>
</dbReference>
<evidence type="ECO:0000256" key="1">
    <source>
        <dbReference type="ARBA" id="ARBA00022801"/>
    </source>
</evidence>
<dbReference type="SUPFAM" id="SSF53254">
    <property type="entry name" value="Phosphoglycerate mutase-like"/>
    <property type="match status" value="1"/>
</dbReference>
<dbReference type="SMART" id="SM00855">
    <property type="entry name" value="PGAM"/>
    <property type="match status" value="1"/>
</dbReference>
<evidence type="ECO:0000313" key="4">
    <source>
        <dbReference type="Proteomes" id="UP000825434"/>
    </source>
</evidence>
<organism evidence="3 4">
    <name type="scientific">Candidozyma haemuli</name>
    <dbReference type="NCBI Taxonomy" id="45357"/>
    <lineage>
        <taxon>Eukaryota</taxon>
        <taxon>Fungi</taxon>
        <taxon>Dikarya</taxon>
        <taxon>Ascomycota</taxon>
        <taxon>Saccharomycotina</taxon>
        <taxon>Pichiomycetes</taxon>
        <taxon>Metschnikowiaceae</taxon>
        <taxon>Candidozyma</taxon>
    </lineage>
</organism>
<dbReference type="InterPro" id="IPR016181">
    <property type="entry name" value="Acyl_CoA_acyltransferase"/>
</dbReference>
<gene>
    <name evidence="3" type="ORF">CA3LBN_002806</name>
</gene>